<dbReference type="PANTHER" id="PTHR21235">
    <property type="entry name" value="IMIDAZOLE GLYCEROL PHOSPHATE SYNTHASE SUBUNIT HISF/H IGP SYNTHASE SUBUNIT HISF/H"/>
    <property type="match status" value="1"/>
</dbReference>
<comment type="subunit">
    <text evidence="3 9">Heterodimer of HisH and HisF.</text>
</comment>
<dbReference type="InterPro" id="IPR011060">
    <property type="entry name" value="RibuloseP-bd_barrel"/>
</dbReference>
<dbReference type="PANTHER" id="PTHR21235:SF2">
    <property type="entry name" value="IMIDAZOLE GLYCEROL PHOSPHATE SYNTHASE HISHF"/>
    <property type="match status" value="1"/>
</dbReference>
<comment type="caution">
    <text evidence="11">The sequence shown here is derived from an EMBL/GenBank/DDBJ whole genome shotgun (WGS) entry which is preliminary data.</text>
</comment>
<evidence type="ECO:0000256" key="10">
    <source>
        <dbReference type="RuleBase" id="RU003657"/>
    </source>
</evidence>
<evidence type="ECO:0000313" key="11">
    <source>
        <dbReference type="EMBL" id="MFC5862403.1"/>
    </source>
</evidence>
<keyword evidence="9" id="KW-0963">Cytoplasm</keyword>
<comment type="similarity">
    <text evidence="2 9 10">Belongs to the HisA/HisF family.</text>
</comment>
<gene>
    <name evidence="9 11" type="primary">hisF</name>
    <name evidence="11" type="ORF">ACFPT7_08900</name>
</gene>
<evidence type="ECO:0000256" key="9">
    <source>
        <dbReference type="HAMAP-Rule" id="MF_01013"/>
    </source>
</evidence>
<evidence type="ECO:0000256" key="2">
    <source>
        <dbReference type="ARBA" id="ARBA00009667"/>
    </source>
</evidence>
<dbReference type="InterPro" id="IPR013785">
    <property type="entry name" value="Aldolase_TIM"/>
</dbReference>
<dbReference type="NCBIfam" id="TIGR00735">
    <property type="entry name" value="hisF"/>
    <property type="match status" value="1"/>
</dbReference>
<keyword evidence="4 9" id="KW-0028">Amino-acid biosynthesis</keyword>
<proteinExistence type="inferred from homology"/>
<evidence type="ECO:0000256" key="3">
    <source>
        <dbReference type="ARBA" id="ARBA00011152"/>
    </source>
</evidence>
<dbReference type="CDD" id="cd04731">
    <property type="entry name" value="HisF"/>
    <property type="match status" value="1"/>
</dbReference>
<protein>
    <recommendedName>
        <fullName evidence="9">Imidazole glycerol phosphate synthase subunit HisF</fullName>
        <ecNumber evidence="9">4.3.2.10</ecNumber>
    </recommendedName>
    <alternativeName>
        <fullName evidence="9">IGP synthase cyclase subunit</fullName>
    </alternativeName>
    <alternativeName>
        <fullName evidence="9">IGP synthase subunit HisF</fullName>
    </alternativeName>
    <alternativeName>
        <fullName evidence="9">ImGP synthase subunit HisF</fullName>
        <shortName evidence="9">IGPS subunit HisF</shortName>
    </alternativeName>
</protein>
<evidence type="ECO:0000256" key="1">
    <source>
        <dbReference type="ARBA" id="ARBA00005091"/>
    </source>
</evidence>
<dbReference type="Proteomes" id="UP001596091">
    <property type="component" value="Unassembled WGS sequence"/>
</dbReference>
<dbReference type="InterPro" id="IPR004651">
    <property type="entry name" value="HisF"/>
</dbReference>
<feature type="active site" evidence="9">
    <location>
        <position position="130"/>
    </location>
</feature>
<keyword evidence="6 9" id="KW-0456">Lyase</keyword>
<dbReference type="RefSeq" id="WP_263335595.1">
    <property type="nucleotide sequence ID" value="NZ_JAGSYH010000003.1"/>
</dbReference>
<comment type="pathway">
    <text evidence="1 9">Amino-acid biosynthesis; L-histidine biosynthesis; L-histidine from 5-phospho-alpha-D-ribose 1-diphosphate: step 5/9.</text>
</comment>
<evidence type="ECO:0000256" key="8">
    <source>
        <dbReference type="ARBA" id="ARBA00047838"/>
    </source>
</evidence>
<keyword evidence="12" id="KW-1185">Reference proteome</keyword>
<dbReference type="InterPro" id="IPR006062">
    <property type="entry name" value="His_biosynth"/>
</dbReference>
<accession>A0ABW1EGA9</accession>
<reference evidence="12" key="1">
    <citation type="journal article" date="2019" name="Int. J. Syst. Evol. Microbiol.">
        <title>The Global Catalogue of Microorganisms (GCM) 10K type strain sequencing project: providing services to taxonomists for standard genome sequencing and annotation.</title>
        <authorList>
            <consortium name="The Broad Institute Genomics Platform"/>
            <consortium name="The Broad Institute Genome Sequencing Center for Infectious Disease"/>
            <person name="Wu L."/>
            <person name="Ma J."/>
        </authorList>
    </citation>
    <scope>NUCLEOTIDE SEQUENCE [LARGE SCALE GENOMIC DNA]</scope>
    <source>
        <strain evidence="12">JCM 4087</strain>
    </source>
</reference>
<name>A0ABW1EGA9_9BACT</name>
<dbReference type="EC" id="4.3.2.10" evidence="9"/>
<comment type="catalytic activity">
    <reaction evidence="8 9">
        <text>5-[(5-phospho-1-deoxy-D-ribulos-1-ylimino)methylamino]-1-(5-phospho-beta-D-ribosyl)imidazole-4-carboxamide + L-glutamine = D-erythro-1-(imidazol-4-yl)glycerol 3-phosphate + 5-amino-1-(5-phospho-beta-D-ribosyl)imidazole-4-carboxamide + L-glutamate + H(+)</text>
        <dbReference type="Rhea" id="RHEA:24793"/>
        <dbReference type="ChEBI" id="CHEBI:15378"/>
        <dbReference type="ChEBI" id="CHEBI:29985"/>
        <dbReference type="ChEBI" id="CHEBI:58278"/>
        <dbReference type="ChEBI" id="CHEBI:58359"/>
        <dbReference type="ChEBI" id="CHEBI:58475"/>
        <dbReference type="ChEBI" id="CHEBI:58525"/>
        <dbReference type="EC" id="4.3.2.10"/>
    </reaction>
</comment>
<feature type="active site" evidence="9">
    <location>
        <position position="11"/>
    </location>
</feature>
<comment type="function">
    <text evidence="7 9">IGPS catalyzes the conversion of PRFAR and glutamine to IGP, AICAR and glutamate. The HisF subunit catalyzes the cyclization activity that produces IGP and AICAR from PRFAR using the ammonia provided by the HisH subunit.</text>
</comment>
<evidence type="ECO:0000256" key="4">
    <source>
        <dbReference type="ARBA" id="ARBA00022605"/>
    </source>
</evidence>
<dbReference type="Gene3D" id="3.20.20.70">
    <property type="entry name" value="Aldolase class I"/>
    <property type="match status" value="1"/>
</dbReference>
<dbReference type="Pfam" id="PF00977">
    <property type="entry name" value="His_biosynth"/>
    <property type="match status" value="1"/>
</dbReference>
<dbReference type="HAMAP" id="MF_01013">
    <property type="entry name" value="HisF"/>
    <property type="match status" value="1"/>
</dbReference>
<evidence type="ECO:0000256" key="7">
    <source>
        <dbReference type="ARBA" id="ARBA00025475"/>
    </source>
</evidence>
<dbReference type="SUPFAM" id="SSF51366">
    <property type="entry name" value="Ribulose-phoshate binding barrel"/>
    <property type="match status" value="1"/>
</dbReference>
<sequence>MLTRRIIACLDVRSGRVVKGVQFVDLIDAGDPAALAHRHALEGADEIVLLDITATHEGRGTLLETVRRTASELFVPFTVGGGIRTADDAAAVFDAGADKVSINSAALANPELIGQIGADFGAQAVIVAIDARRNTDSGDPVRDAHVFTHGGRRDSGRSVIEWAHEAESRGAGEILLTSMDSDGTRAGFDCELTAAVSEAVRIPVIASGGAGTVAHFADVFDRGKADAALAASIFHFGVSTSRALKQELAQQGISMRLPC</sequence>
<comment type="subcellular location">
    <subcellularLocation>
        <location evidence="9">Cytoplasm</location>
    </subcellularLocation>
</comment>
<organism evidence="11 12">
    <name type="scientific">Acidicapsa dinghuensis</name>
    <dbReference type="NCBI Taxonomy" id="2218256"/>
    <lineage>
        <taxon>Bacteria</taxon>
        <taxon>Pseudomonadati</taxon>
        <taxon>Acidobacteriota</taxon>
        <taxon>Terriglobia</taxon>
        <taxon>Terriglobales</taxon>
        <taxon>Acidobacteriaceae</taxon>
        <taxon>Acidicapsa</taxon>
    </lineage>
</organism>
<evidence type="ECO:0000256" key="6">
    <source>
        <dbReference type="ARBA" id="ARBA00023239"/>
    </source>
</evidence>
<evidence type="ECO:0000313" key="12">
    <source>
        <dbReference type="Proteomes" id="UP001596091"/>
    </source>
</evidence>
<keyword evidence="5 9" id="KW-0368">Histidine biosynthesis</keyword>
<dbReference type="EMBL" id="JBHSPH010000002">
    <property type="protein sequence ID" value="MFC5862403.1"/>
    <property type="molecule type" value="Genomic_DNA"/>
</dbReference>
<evidence type="ECO:0000256" key="5">
    <source>
        <dbReference type="ARBA" id="ARBA00023102"/>
    </source>
</evidence>
<dbReference type="InterPro" id="IPR050064">
    <property type="entry name" value="IGPS_HisA/HisF"/>
</dbReference>
<dbReference type="GO" id="GO:0016829">
    <property type="term" value="F:lyase activity"/>
    <property type="evidence" value="ECO:0007669"/>
    <property type="project" value="UniProtKB-KW"/>
</dbReference>